<gene>
    <name evidence="1" type="ORF">T03_6723</name>
</gene>
<name>A0A0V1ANZ0_TRIBR</name>
<sequence>MADKPFALSSMDNARTFLITREHNPAHQPTVEYEQAYVSTANQITVQKTVADPSDYKAAYLPTNYAQISKSKTSGIRTSVHFDCHLG</sequence>
<keyword evidence="2" id="KW-1185">Reference proteome</keyword>
<protein>
    <submittedName>
        <fullName evidence="1">Uncharacterized protein</fullName>
    </submittedName>
</protein>
<comment type="caution">
    <text evidence="1">The sequence shown here is derived from an EMBL/GenBank/DDBJ whole genome shotgun (WGS) entry which is preliminary data.</text>
</comment>
<dbReference type="Proteomes" id="UP000054653">
    <property type="component" value="Unassembled WGS sequence"/>
</dbReference>
<proteinExistence type="predicted"/>
<reference evidence="1 2" key="1">
    <citation type="submission" date="2015-01" db="EMBL/GenBank/DDBJ databases">
        <title>Evolution of Trichinella species and genotypes.</title>
        <authorList>
            <person name="Korhonen P.K."/>
            <person name="Edoardo P."/>
            <person name="Giuseppe L.R."/>
            <person name="Gasser R.B."/>
        </authorList>
    </citation>
    <scope>NUCLEOTIDE SEQUENCE [LARGE SCALE GENOMIC DNA]</scope>
    <source>
        <strain evidence="1">ISS120</strain>
    </source>
</reference>
<dbReference type="AlphaFoldDB" id="A0A0V1ANZ0"/>
<evidence type="ECO:0000313" key="1">
    <source>
        <dbReference type="EMBL" id="KRY26366.1"/>
    </source>
</evidence>
<evidence type="ECO:0000313" key="2">
    <source>
        <dbReference type="Proteomes" id="UP000054653"/>
    </source>
</evidence>
<accession>A0A0V1ANZ0</accession>
<organism evidence="1 2">
    <name type="scientific">Trichinella britovi</name>
    <name type="common">Parasitic roundworm</name>
    <dbReference type="NCBI Taxonomy" id="45882"/>
    <lineage>
        <taxon>Eukaryota</taxon>
        <taxon>Metazoa</taxon>
        <taxon>Ecdysozoa</taxon>
        <taxon>Nematoda</taxon>
        <taxon>Enoplea</taxon>
        <taxon>Dorylaimia</taxon>
        <taxon>Trichinellida</taxon>
        <taxon>Trichinellidae</taxon>
        <taxon>Trichinella</taxon>
    </lineage>
</organism>
<dbReference type="EMBL" id="JYDI01001843">
    <property type="protein sequence ID" value="KRY26366.1"/>
    <property type="molecule type" value="Genomic_DNA"/>
</dbReference>